<dbReference type="OrthoDB" id="3698588at2"/>
<proteinExistence type="predicted"/>
<evidence type="ECO:0000313" key="2">
    <source>
        <dbReference type="Proteomes" id="UP000282674"/>
    </source>
</evidence>
<organism evidence="1 2">
    <name type="scientific">Actinomadura harenae</name>
    <dbReference type="NCBI Taxonomy" id="2483351"/>
    <lineage>
        <taxon>Bacteria</taxon>
        <taxon>Bacillati</taxon>
        <taxon>Actinomycetota</taxon>
        <taxon>Actinomycetes</taxon>
        <taxon>Streptosporangiales</taxon>
        <taxon>Thermomonosporaceae</taxon>
        <taxon>Actinomadura</taxon>
    </lineage>
</organism>
<evidence type="ECO:0000313" key="1">
    <source>
        <dbReference type="EMBL" id="RMI41396.1"/>
    </source>
</evidence>
<keyword evidence="2" id="KW-1185">Reference proteome</keyword>
<gene>
    <name evidence="1" type="ORF">EBO15_23310</name>
</gene>
<dbReference type="RefSeq" id="WP_122196558.1">
    <property type="nucleotide sequence ID" value="NZ_JBHSKC010000027.1"/>
</dbReference>
<reference evidence="1 2" key="1">
    <citation type="submission" date="2018-10" db="EMBL/GenBank/DDBJ databases">
        <title>Isolation from soil.</title>
        <authorList>
            <person name="Hu J."/>
        </authorList>
    </citation>
    <scope>NUCLEOTIDE SEQUENCE [LARGE SCALE GENOMIC DNA]</scope>
    <source>
        <strain evidence="1 2">NEAU-Ht49</strain>
    </source>
</reference>
<dbReference type="EMBL" id="RFFG01000043">
    <property type="protein sequence ID" value="RMI41396.1"/>
    <property type="molecule type" value="Genomic_DNA"/>
</dbReference>
<dbReference type="AlphaFoldDB" id="A0A3M2LWA4"/>
<name>A0A3M2LWA4_9ACTN</name>
<comment type="caution">
    <text evidence="1">The sequence shown here is derived from an EMBL/GenBank/DDBJ whole genome shotgun (WGS) entry which is preliminary data.</text>
</comment>
<sequence length="97" mass="10599">MSGPYETENDAYTEVRDIYASHGKRGVMQARTHDLLLTACAQHDVELGDYDRAVLRWLAKHPPETAQVIAGLIDRAAKGARANAGDADHSGAVRIDR</sequence>
<accession>A0A3M2LWA4</accession>
<dbReference type="Proteomes" id="UP000282674">
    <property type="component" value="Unassembled WGS sequence"/>
</dbReference>
<protein>
    <submittedName>
        <fullName evidence="1">Uncharacterized protein</fullName>
    </submittedName>
</protein>